<sequence>MRFPKQPKITAAALGVTLLGLSAPAAHAFENTTPDVLPYRAIAEVEEEAQRSNLSDEETVMAVDLQQMVNAYHSFPAELKTKPLSDPEVKRRLASAVEEAPAPGTHLRRMEPSPGTDCVLSLAEPSPDRNIWAFTSAAGGVVPTAILITETAQTDYDLATEACQALSR</sequence>
<dbReference type="EMBL" id="LKEV01000008">
    <property type="protein sequence ID" value="KQB83954.1"/>
    <property type="molecule type" value="Genomic_DNA"/>
</dbReference>
<keyword evidence="3" id="KW-1185">Reference proteome</keyword>
<keyword evidence="1" id="KW-0732">Signal</keyword>
<reference evidence="2 3" key="1">
    <citation type="submission" date="2015-10" db="EMBL/GenBank/DDBJ databases">
        <title>Corynebacteirum lowii and Corynebacterium oculi species nova, derived from human clinical disease and and emended description of Corynebacterium mastiditis.</title>
        <authorList>
            <person name="Bernard K."/>
            <person name="Pacheco A.L."/>
            <person name="Mcdougall C."/>
            <person name="Burtx T."/>
            <person name="Weibe D."/>
            <person name="Tyler S."/>
            <person name="Olson A.B."/>
            <person name="Cnockaert M."/>
            <person name="Eguchi H."/>
            <person name="Kuwahara T."/>
            <person name="Nakayama-Imaohji H."/>
            <person name="Boudewijins M."/>
            <person name="Van Hoecke F."/>
            <person name="Bernier A.-M."/>
            <person name="Vandamme P."/>
        </authorList>
    </citation>
    <scope>NUCLEOTIDE SEQUENCE [LARGE SCALE GENOMIC DNA]</scope>
    <source>
        <strain evidence="2 3">NML 130206</strain>
    </source>
</reference>
<name>A0A0N8VZI0_9CORY</name>
<evidence type="ECO:0000313" key="3">
    <source>
        <dbReference type="Proteomes" id="UP000050488"/>
    </source>
</evidence>
<dbReference type="STRING" id="1544413.Clow_02155"/>
<protein>
    <submittedName>
        <fullName evidence="2">Uncharacterized protein</fullName>
    </submittedName>
</protein>
<feature type="chain" id="PRO_5006033572" evidence="1">
    <location>
        <begin position="29"/>
        <end position="168"/>
    </location>
</feature>
<dbReference type="RefSeq" id="WP_055178960.1">
    <property type="nucleotide sequence ID" value="NZ_JAUSQY010000001.1"/>
</dbReference>
<feature type="signal peptide" evidence="1">
    <location>
        <begin position="1"/>
        <end position="28"/>
    </location>
</feature>
<dbReference type="AlphaFoldDB" id="A0A0N8VZI0"/>
<organism evidence="2 3">
    <name type="scientific">Corynebacterium lowii</name>
    <dbReference type="NCBI Taxonomy" id="1544413"/>
    <lineage>
        <taxon>Bacteria</taxon>
        <taxon>Bacillati</taxon>
        <taxon>Actinomycetota</taxon>
        <taxon>Actinomycetes</taxon>
        <taxon>Mycobacteriales</taxon>
        <taxon>Corynebacteriaceae</taxon>
        <taxon>Corynebacterium</taxon>
    </lineage>
</organism>
<dbReference type="PATRIC" id="fig|1544413.3.peg.2152"/>
<accession>A0A0N8VZI0</accession>
<evidence type="ECO:0000256" key="1">
    <source>
        <dbReference type="SAM" id="SignalP"/>
    </source>
</evidence>
<proteinExistence type="predicted"/>
<comment type="caution">
    <text evidence="2">The sequence shown here is derived from an EMBL/GenBank/DDBJ whole genome shotgun (WGS) entry which is preliminary data.</text>
</comment>
<dbReference type="Proteomes" id="UP000050488">
    <property type="component" value="Unassembled WGS sequence"/>
</dbReference>
<gene>
    <name evidence="2" type="ORF">Clow_02155</name>
</gene>
<evidence type="ECO:0000313" key="2">
    <source>
        <dbReference type="EMBL" id="KQB83954.1"/>
    </source>
</evidence>